<keyword evidence="3" id="KW-1185">Reference proteome</keyword>
<name>A0A4R2RDM0_9BACL</name>
<comment type="caution">
    <text evidence="2">The sequence shown here is derived from an EMBL/GenBank/DDBJ whole genome shotgun (WGS) entry which is preliminary data.</text>
</comment>
<protein>
    <submittedName>
        <fullName evidence="2">Fumarylacetoacetate (FAA) hydrolase</fullName>
    </submittedName>
</protein>
<feature type="domain" description="Fumarylacetoacetase-like C-terminal" evidence="1">
    <location>
        <begin position="114"/>
        <end position="334"/>
    </location>
</feature>
<evidence type="ECO:0000259" key="1">
    <source>
        <dbReference type="Pfam" id="PF01557"/>
    </source>
</evidence>
<evidence type="ECO:0000313" key="3">
    <source>
        <dbReference type="Proteomes" id="UP000294746"/>
    </source>
</evidence>
<dbReference type="GO" id="GO:0016787">
    <property type="term" value="F:hydrolase activity"/>
    <property type="evidence" value="ECO:0007669"/>
    <property type="project" value="UniProtKB-KW"/>
</dbReference>
<dbReference type="RefSeq" id="WP_243649569.1">
    <property type="nucleotide sequence ID" value="NZ_SLXV01000072.1"/>
</dbReference>
<dbReference type="PANTHER" id="PTHR43211:SF1">
    <property type="entry name" value="BLL6422 PROTEIN"/>
    <property type="match status" value="1"/>
</dbReference>
<dbReference type="PANTHER" id="PTHR43211">
    <property type="entry name" value="FUMARYLACETOACETATE HYDROLASE"/>
    <property type="match status" value="1"/>
</dbReference>
<dbReference type="AlphaFoldDB" id="A0A4R2RDM0"/>
<organism evidence="2 3">
    <name type="scientific">Baia soyae</name>
    <dbReference type="NCBI Taxonomy" id="1544746"/>
    <lineage>
        <taxon>Bacteria</taxon>
        <taxon>Bacillati</taxon>
        <taxon>Bacillota</taxon>
        <taxon>Bacilli</taxon>
        <taxon>Bacillales</taxon>
        <taxon>Thermoactinomycetaceae</taxon>
        <taxon>Baia</taxon>
    </lineage>
</organism>
<reference evidence="2 3" key="1">
    <citation type="submission" date="2019-03" db="EMBL/GenBank/DDBJ databases">
        <title>Genomic Encyclopedia of Type Strains, Phase IV (KMG-IV): sequencing the most valuable type-strain genomes for metagenomic binning, comparative biology and taxonomic classification.</title>
        <authorList>
            <person name="Goeker M."/>
        </authorList>
    </citation>
    <scope>NUCLEOTIDE SEQUENCE [LARGE SCALE GENOMIC DNA]</scope>
    <source>
        <strain evidence="2 3">DSM 46831</strain>
    </source>
</reference>
<dbReference type="Proteomes" id="UP000294746">
    <property type="component" value="Unassembled WGS sequence"/>
</dbReference>
<dbReference type="Pfam" id="PF01557">
    <property type="entry name" value="FAA_hydrolase"/>
    <property type="match status" value="1"/>
</dbReference>
<dbReference type="EMBL" id="SLXV01000072">
    <property type="protein sequence ID" value="TCP60604.1"/>
    <property type="molecule type" value="Genomic_DNA"/>
</dbReference>
<accession>A0A4R2RDM0</accession>
<gene>
    <name evidence="2" type="ORF">EDD57_1723</name>
</gene>
<sequence length="337" mass="38175">MQIVTYMIKADELNIHTHDVGSSRLGFMQDDWIVDAVFAQQWLIQEQQEVFPHLLPTDLLTLLERGKNEFLILESVVQKMAPFNVSKCKVEGEGIALESDELLLLPPLPMPVSFRDFYGFEQHVKTCREKRGLSMIPEWYELPVFYFSNHRAMVGMDHKIKKPDYTSCLDFELEVACVIGKRGKDIAVEDARDHIAGLMILNDWSARDIQRKEMAVGLGPAKGKDFATSMGPYFVPLSALEDRRKGDHWDLKMVARINGKQVSKGNLRDLTWSFSEMVAHASQDCELVPGEVFGSGTVGTGCLLELGTEVHRYLEPGDMIELEVERLGVLCNRISRN</sequence>
<keyword evidence="2" id="KW-0378">Hydrolase</keyword>
<dbReference type="InterPro" id="IPR011234">
    <property type="entry name" value="Fumarylacetoacetase-like_C"/>
</dbReference>
<dbReference type="InterPro" id="IPR036663">
    <property type="entry name" value="Fumarylacetoacetase_C_sf"/>
</dbReference>
<evidence type="ECO:0000313" key="2">
    <source>
        <dbReference type="EMBL" id="TCP60604.1"/>
    </source>
</evidence>
<dbReference type="Gene3D" id="3.90.850.10">
    <property type="entry name" value="Fumarylacetoacetase-like, C-terminal domain"/>
    <property type="match status" value="1"/>
</dbReference>
<dbReference type="SUPFAM" id="SSF56529">
    <property type="entry name" value="FAH"/>
    <property type="match status" value="1"/>
</dbReference>
<proteinExistence type="predicted"/>